<dbReference type="OrthoDB" id="361299at2759"/>
<dbReference type="VEuPathDB" id="PiroplasmaDB:BOVATA_025740"/>
<evidence type="ECO:0000259" key="3">
    <source>
        <dbReference type="Pfam" id="PF10181"/>
    </source>
</evidence>
<accession>A0A2H6KDL5</accession>
<evidence type="ECO:0000256" key="1">
    <source>
        <dbReference type="ARBA" id="ARBA00004687"/>
    </source>
</evidence>
<comment type="caution">
    <text evidence="4">The sequence shown here is derived from an EMBL/GenBank/DDBJ whole genome shotgun (WGS) entry which is preliminary data.</text>
</comment>
<keyword evidence="4" id="KW-0808">Transferase</keyword>
<dbReference type="GO" id="GO:0016757">
    <property type="term" value="F:glycosyltransferase activity"/>
    <property type="evidence" value="ECO:0007669"/>
    <property type="project" value="UniProtKB-KW"/>
</dbReference>
<keyword evidence="4" id="KW-0328">Glycosyltransferase</keyword>
<sequence length="186" mass="21219">MARSFSVEQWPSGYSFTSKSSNRTYSWCVRLLRAARWILIACAVRPEGNSITATQPFVSKELRVKFGCLTVAIFLGIELLGRLYVTDERLIMLKGFGLQMETRSLFGKQSIRTLPISEISDMLINEAIMMDEAIFYLLITLKNSDEIVLPFENAIPKLKGLRLIHNTFNEMFPAEMRRNIAEKPSS</sequence>
<keyword evidence="5" id="KW-1185">Reference proteome</keyword>
<evidence type="ECO:0000313" key="5">
    <source>
        <dbReference type="Proteomes" id="UP000236319"/>
    </source>
</evidence>
<dbReference type="PANTHER" id="PTHR15231">
    <property type="entry name" value="PHOSPHATIDYLINOSITOL N-ACETYLGLUCOSAMINYLTRANSFERASE SUBUNIT H"/>
    <property type="match status" value="1"/>
</dbReference>
<organism evidence="4 5">
    <name type="scientific">Babesia ovata</name>
    <dbReference type="NCBI Taxonomy" id="189622"/>
    <lineage>
        <taxon>Eukaryota</taxon>
        <taxon>Sar</taxon>
        <taxon>Alveolata</taxon>
        <taxon>Apicomplexa</taxon>
        <taxon>Aconoidasida</taxon>
        <taxon>Piroplasmida</taxon>
        <taxon>Babesiidae</taxon>
        <taxon>Babesia</taxon>
    </lineage>
</organism>
<name>A0A2H6KDL5_9APIC</name>
<evidence type="ECO:0000313" key="4">
    <source>
        <dbReference type="EMBL" id="GBE61081.1"/>
    </source>
</evidence>
<gene>
    <name evidence="4" type="ORF">BOVATA_025740</name>
</gene>
<dbReference type="GO" id="GO:0006506">
    <property type="term" value="P:GPI anchor biosynthetic process"/>
    <property type="evidence" value="ECO:0007669"/>
    <property type="project" value="UniProtKB-UniPathway"/>
</dbReference>
<dbReference type="InterPro" id="IPR019328">
    <property type="entry name" value="PIGH-H_dom"/>
</dbReference>
<comment type="similarity">
    <text evidence="2">Belongs to the PIGH family.</text>
</comment>
<reference evidence="4 5" key="1">
    <citation type="journal article" date="2017" name="BMC Genomics">
        <title>Whole-genome assembly of Babesia ovata and comparative genomics between closely related pathogens.</title>
        <authorList>
            <person name="Yamagishi J."/>
            <person name="Asada M."/>
            <person name="Hakimi H."/>
            <person name="Tanaka T.Q."/>
            <person name="Sugimoto C."/>
            <person name="Kawazu S."/>
        </authorList>
    </citation>
    <scope>NUCLEOTIDE SEQUENCE [LARGE SCALE GENOMIC DNA]</scope>
    <source>
        <strain evidence="4 5">Miyake</strain>
    </source>
</reference>
<dbReference type="GeneID" id="39874851"/>
<feature type="domain" description="Phosphatidylinositol N-acetylglucosaminyltransferase subunit H conserved" evidence="3">
    <location>
        <begin position="90"/>
        <end position="152"/>
    </location>
</feature>
<dbReference type="InterPro" id="IPR044215">
    <property type="entry name" value="PIG-H"/>
</dbReference>
<comment type="pathway">
    <text evidence="1">Glycolipid biosynthesis; glycosylphosphatidylinositol-anchor biosynthesis.</text>
</comment>
<proteinExistence type="inferred from homology"/>
<dbReference type="PANTHER" id="PTHR15231:SF1">
    <property type="entry name" value="PHOSPHATIDYLINOSITOL N-ACETYLGLUCOSAMINYLTRANSFERASE SUBUNIT H"/>
    <property type="match status" value="1"/>
</dbReference>
<protein>
    <submittedName>
        <fullName evidence="4">Phosphatidylinositol N-acetylglucosaminyltransferase subunit H</fullName>
    </submittedName>
</protein>
<dbReference type="GO" id="GO:0000506">
    <property type="term" value="C:glycosylphosphatidylinositol-N-acetylglucosaminyltransferase (GPI-GnT) complex"/>
    <property type="evidence" value="ECO:0007669"/>
    <property type="project" value="InterPro"/>
</dbReference>
<dbReference type="Proteomes" id="UP000236319">
    <property type="component" value="Unassembled WGS sequence"/>
</dbReference>
<dbReference type="EMBL" id="BDSA01000002">
    <property type="protein sequence ID" value="GBE61081.1"/>
    <property type="molecule type" value="Genomic_DNA"/>
</dbReference>
<dbReference type="Pfam" id="PF10181">
    <property type="entry name" value="PIG-H"/>
    <property type="match status" value="1"/>
</dbReference>
<evidence type="ECO:0000256" key="2">
    <source>
        <dbReference type="ARBA" id="ARBA00009610"/>
    </source>
</evidence>
<dbReference type="RefSeq" id="XP_028867324.1">
    <property type="nucleotide sequence ID" value="XM_029011491.1"/>
</dbReference>
<dbReference type="AlphaFoldDB" id="A0A2H6KDL5"/>
<dbReference type="UniPathway" id="UPA00196"/>